<keyword evidence="2" id="KW-1185">Reference proteome</keyword>
<dbReference type="STRING" id="2018661.A0A2A2KML9"/>
<proteinExistence type="predicted"/>
<sequence length="395" mass="45112">MKEAFRADFEKLIEIQKTYEQLDRKDEFISIFRRVTVNRLREFKKDANSIQELLDALLNEVHLLYTHNLKVLRRFLAEKEATDLLVQAIMQGLKEVKLGDTLNHLVTTSTDTGVEQSPIETINNINKIIAQQRTKSISAGDATFHEICSHIGHTVLGELVTPLKASLTSMILAKTNPLDLQSSSGSHRSRVDALKAAQAQLLQLFQDIFVAAAQLFGPEHVKDVVQQSIDKGIENLLAKMKNWEYWLDRNKRPRELDDVVLIAAASGQFCYGLQDFNDMLEQSQTQICVNLKSAQRWNRSVCEKVLNTACQVLMNKLEVGIQNAAKNPTNLGSLATSPNEYVTALGQELLQFFHRWEQFWLDDNVVHAFYLCYKKKYEGIFLKIFKSLNYNQDFS</sequence>
<comment type="caution">
    <text evidence="1">The sequence shown here is derived from an EMBL/GenBank/DDBJ whole genome shotgun (WGS) entry which is preliminary data.</text>
</comment>
<reference evidence="1 2" key="1">
    <citation type="journal article" date="2017" name="Curr. Biol.">
        <title>Genome architecture and evolution of a unichromosomal asexual nematode.</title>
        <authorList>
            <person name="Fradin H."/>
            <person name="Zegar C."/>
            <person name="Gutwein M."/>
            <person name="Lucas J."/>
            <person name="Kovtun M."/>
            <person name="Corcoran D."/>
            <person name="Baugh L.R."/>
            <person name="Kiontke K."/>
            <person name="Gunsalus K."/>
            <person name="Fitch D.H."/>
            <person name="Piano F."/>
        </authorList>
    </citation>
    <scope>NUCLEOTIDE SEQUENCE [LARGE SCALE GENOMIC DNA]</scope>
    <source>
        <strain evidence="1">PF1309</strain>
    </source>
</reference>
<dbReference type="AlphaFoldDB" id="A0A2A2KML9"/>
<gene>
    <name evidence="1" type="ORF">WR25_02784</name>
</gene>
<dbReference type="EMBL" id="LIAE01008169">
    <property type="protein sequence ID" value="PAV75194.1"/>
    <property type="molecule type" value="Genomic_DNA"/>
</dbReference>
<accession>A0A2A2KML9</accession>
<evidence type="ECO:0000313" key="1">
    <source>
        <dbReference type="EMBL" id="PAV75194.1"/>
    </source>
</evidence>
<dbReference type="Proteomes" id="UP000218231">
    <property type="component" value="Unassembled WGS sequence"/>
</dbReference>
<organism evidence="1 2">
    <name type="scientific">Diploscapter pachys</name>
    <dbReference type="NCBI Taxonomy" id="2018661"/>
    <lineage>
        <taxon>Eukaryota</taxon>
        <taxon>Metazoa</taxon>
        <taxon>Ecdysozoa</taxon>
        <taxon>Nematoda</taxon>
        <taxon>Chromadorea</taxon>
        <taxon>Rhabditida</taxon>
        <taxon>Rhabditina</taxon>
        <taxon>Rhabditomorpha</taxon>
        <taxon>Rhabditoidea</taxon>
        <taxon>Rhabditidae</taxon>
        <taxon>Diploscapter</taxon>
    </lineage>
</organism>
<dbReference type="OrthoDB" id="245173at2759"/>
<evidence type="ECO:0000313" key="2">
    <source>
        <dbReference type="Proteomes" id="UP000218231"/>
    </source>
</evidence>
<name>A0A2A2KML9_9BILA</name>
<protein>
    <submittedName>
        <fullName evidence="1">Uncharacterized protein</fullName>
    </submittedName>
</protein>